<feature type="non-terminal residue" evidence="2">
    <location>
        <position position="157"/>
    </location>
</feature>
<evidence type="ECO:0000256" key="1">
    <source>
        <dbReference type="SAM" id="MobiDB-lite"/>
    </source>
</evidence>
<dbReference type="AlphaFoldDB" id="A0A8T0PSX4"/>
<proteinExistence type="predicted"/>
<evidence type="ECO:0000313" key="3">
    <source>
        <dbReference type="Proteomes" id="UP000823388"/>
    </source>
</evidence>
<evidence type="ECO:0000313" key="2">
    <source>
        <dbReference type="EMBL" id="KAG2564038.1"/>
    </source>
</evidence>
<protein>
    <submittedName>
        <fullName evidence="2">Uncharacterized protein</fullName>
    </submittedName>
</protein>
<dbReference type="PANTHER" id="PTHR35745">
    <property type="entry name" value="BNACNNG14650D PROTEIN"/>
    <property type="match status" value="1"/>
</dbReference>
<accession>A0A8T0PSX4</accession>
<feature type="region of interest" description="Disordered" evidence="1">
    <location>
        <begin position="111"/>
        <end position="157"/>
    </location>
</feature>
<keyword evidence="3" id="KW-1185">Reference proteome</keyword>
<sequence>GAGGGGGRRLWPPPSLSPVCYVPFPALAPCRASPFSTRRLPRFAAWSSGGGGGSRPEPKPGDNGSKAILDAFFLGKAFTEALTERVESVVGEVFSIVGQWQAEQQKQVQEFQRGLDSGTRASEEADTTSTPHRMRSASLPSVTGRSRVRAPASAHLC</sequence>
<feature type="region of interest" description="Disordered" evidence="1">
    <location>
        <begin position="46"/>
        <end position="66"/>
    </location>
</feature>
<dbReference type="Proteomes" id="UP000823388">
    <property type="component" value="Chromosome 8K"/>
</dbReference>
<dbReference type="GO" id="GO:0009535">
    <property type="term" value="C:chloroplast thylakoid membrane"/>
    <property type="evidence" value="ECO:0007669"/>
    <property type="project" value="TreeGrafter"/>
</dbReference>
<dbReference type="PANTHER" id="PTHR35745:SF1">
    <property type="entry name" value="OS04G0513000 PROTEIN"/>
    <property type="match status" value="1"/>
</dbReference>
<organism evidence="2 3">
    <name type="scientific">Panicum virgatum</name>
    <name type="common">Blackwell switchgrass</name>
    <dbReference type="NCBI Taxonomy" id="38727"/>
    <lineage>
        <taxon>Eukaryota</taxon>
        <taxon>Viridiplantae</taxon>
        <taxon>Streptophyta</taxon>
        <taxon>Embryophyta</taxon>
        <taxon>Tracheophyta</taxon>
        <taxon>Spermatophyta</taxon>
        <taxon>Magnoliopsida</taxon>
        <taxon>Liliopsida</taxon>
        <taxon>Poales</taxon>
        <taxon>Poaceae</taxon>
        <taxon>PACMAD clade</taxon>
        <taxon>Panicoideae</taxon>
        <taxon>Panicodae</taxon>
        <taxon>Paniceae</taxon>
        <taxon>Panicinae</taxon>
        <taxon>Panicum</taxon>
        <taxon>Panicum sect. Hiantes</taxon>
    </lineage>
</organism>
<dbReference type="GO" id="GO:0010027">
    <property type="term" value="P:thylakoid membrane organization"/>
    <property type="evidence" value="ECO:0007669"/>
    <property type="project" value="InterPro"/>
</dbReference>
<reference evidence="2" key="1">
    <citation type="submission" date="2020-05" db="EMBL/GenBank/DDBJ databases">
        <title>WGS assembly of Panicum virgatum.</title>
        <authorList>
            <person name="Lovell J.T."/>
            <person name="Jenkins J."/>
            <person name="Shu S."/>
            <person name="Juenger T.E."/>
            <person name="Schmutz J."/>
        </authorList>
    </citation>
    <scope>NUCLEOTIDE SEQUENCE</scope>
    <source>
        <strain evidence="2">AP13</strain>
    </source>
</reference>
<dbReference type="InterPro" id="IPR040003">
    <property type="entry name" value="PG18-like"/>
</dbReference>
<dbReference type="Pfam" id="PF20711">
    <property type="entry name" value="DUF6825"/>
    <property type="match status" value="1"/>
</dbReference>
<feature type="non-terminal residue" evidence="2">
    <location>
        <position position="1"/>
    </location>
</feature>
<comment type="caution">
    <text evidence="2">The sequence shown here is derived from an EMBL/GenBank/DDBJ whole genome shotgun (WGS) entry which is preliminary data.</text>
</comment>
<name>A0A8T0PSX4_PANVG</name>
<gene>
    <name evidence="2" type="ORF">PVAP13_8KG337604</name>
</gene>
<dbReference type="EMBL" id="CM029051">
    <property type="protein sequence ID" value="KAG2564038.1"/>
    <property type="molecule type" value="Genomic_DNA"/>
</dbReference>